<dbReference type="EMBL" id="JASBNA010000009">
    <property type="protein sequence ID" value="KAK7688892.1"/>
    <property type="molecule type" value="Genomic_DNA"/>
</dbReference>
<reference evidence="3 4" key="1">
    <citation type="submission" date="2022-09" db="EMBL/GenBank/DDBJ databases">
        <authorList>
            <person name="Palmer J.M."/>
        </authorList>
    </citation>
    <scope>NUCLEOTIDE SEQUENCE [LARGE SCALE GENOMIC DNA]</scope>
    <source>
        <strain evidence="3 4">DSM 7382</strain>
    </source>
</reference>
<keyword evidence="2" id="KW-0472">Membrane</keyword>
<feature type="compositionally biased region" description="Low complexity" evidence="1">
    <location>
        <begin position="229"/>
        <end position="261"/>
    </location>
</feature>
<organism evidence="3 4">
    <name type="scientific">Cerrena zonata</name>
    <dbReference type="NCBI Taxonomy" id="2478898"/>
    <lineage>
        <taxon>Eukaryota</taxon>
        <taxon>Fungi</taxon>
        <taxon>Dikarya</taxon>
        <taxon>Basidiomycota</taxon>
        <taxon>Agaricomycotina</taxon>
        <taxon>Agaricomycetes</taxon>
        <taxon>Polyporales</taxon>
        <taxon>Cerrenaceae</taxon>
        <taxon>Cerrena</taxon>
    </lineage>
</organism>
<feature type="transmembrane region" description="Helical" evidence="2">
    <location>
        <begin position="168"/>
        <end position="193"/>
    </location>
</feature>
<feature type="compositionally biased region" description="Polar residues" evidence="1">
    <location>
        <begin position="271"/>
        <end position="285"/>
    </location>
</feature>
<proteinExistence type="predicted"/>
<gene>
    <name evidence="3" type="ORF">QCA50_007583</name>
</gene>
<feature type="compositionally biased region" description="Polar residues" evidence="1">
    <location>
        <begin position="292"/>
        <end position="301"/>
    </location>
</feature>
<accession>A0AAW0GBF4</accession>
<keyword evidence="2" id="KW-1133">Transmembrane helix</keyword>
<keyword evidence="4" id="KW-1185">Reference proteome</keyword>
<comment type="caution">
    <text evidence="3">The sequence shown here is derived from an EMBL/GenBank/DDBJ whole genome shotgun (WGS) entry which is preliminary data.</text>
</comment>
<evidence type="ECO:0000313" key="4">
    <source>
        <dbReference type="Proteomes" id="UP001385951"/>
    </source>
</evidence>
<evidence type="ECO:0000313" key="3">
    <source>
        <dbReference type="EMBL" id="KAK7688892.1"/>
    </source>
</evidence>
<dbReference type="AlphaFoldDB" id="A0AAW0GBF4"/>
<dbReference type="Proteomes" id="UP001385951">
    <property type="component" value="Unassembled WGS sequence"/>
</dbReference>
<protein>
    <submittedName>
        <fullName evidence="3">Uncharacterized protein</fullName>
    </submittedName>
</protein>
<sequence length="348" mass="35570">MSTAVIVVNNDPSISYEGVWATVQSQGASVHASACAGGQTSFSYTFSGTQISIVGGLLVPKLNDTDALVSTYSIDNSTPFTYRAPTNITADTGDVEFYTSPVLSDGQHTLFANVTSCSSNHLYIMLSILYVPSSITSVASASRTVISSFPTSSNTVSGSSESHSSTPVGAIVGGVIGGVALLIISAIAIWFFCFRPRHGQPYFYKSAEAGDLLSQEVKPFNVPGPQSPPSTASSPPSQGPNSYYAPTFAPASPPASDTGGSSTYGGGSGTAHTRQSFAPSTTLSVANPGLTVRSSPNQPQSKAAEAGLLSVPQEATYHADSGVRFGPSGEASGSGTVPADVPPSYTPN</sequence>
<feature type="region of interest" description="Disordered" evidence="1">
    <location>
        <begin position="217"/>
        <end position="348"/>
    </location>
</feature>
<evidence type="ECO:0000256" key="2">
    <source>
        <dbReference type="SAM" id="Phobius"/>
    </source>
</evidence>
<evidence type="ECO:0000256" key="1">
    <source>
        <dbReference type="SAM" id="MobiDB-lite"/>
    </source>
</evidence>
<dbReference type="Gene3D" id="2.60.120.260">
    <property type="entry name" value="Galactose-binding domain-like"/>
    <property type="match status" value="1"/>
</dbReference>
<keyword evidence="2" id="KW-0812">Transmembrane</keyword>
<name>A0AAW0GBF4_9APHY</name>